<evidence type="ECO:0000313" key="2">
    <source>
        <dbReference type="Proteomes" id="UP000019486"/>
    </source>
</evidence>
<organism evidence="1 2">
    <name type="scientific">Skermanella stibiiresistens SB22</name>
    <dbReference type="NCBI Taxonomy" id="1385369"/>
    <lineage>
        <taxon>Bacteria</taxon>
        <taxon>Pseudomonadati</taxon>
        <taxon>Pseudomonadota</taxon>
        <taxon>Alphaproteobacteria</taxon>
        <taxon>Rhodospirillales</taxon>
        <taxon>Azospirillaceae</taxon>
        <taxon>Skermanella</taxon>
    </lineage>
</organism>
<name>W9H038_9PROT</name>
<keyword evidence="2" id="KW-1185">Reference proteome</keyword>
<evidence type="ECO:0000313" key="1">
    <source>
        <dbReference type="EMBL" id="EWY38077.1"/>
    </source>
</evidence>
<accession>W9H038</accession>
<gene>
    <name evidence="1" type="ORF">N825_15200</name>
</gene>
<sequence length="42" mass="4814">MMTSRALTARRMPIRSVAHTIVVMVKAAFTEIPQQRAPFNER</sequence>
<reference evidence="1 2" key="1">
    <citation type="submission" date="2013-08" db="EMBL/GenBank/DDBJ databases">
        <title>The genome sequence of Skermanella stibiiresistens.</title>
        <authorList>
            <person name="Zhu W."/>
            <person name="Wang G."/>
        </authorList>
    </citation>
    <scope>NUCLEOTIDE SEQUENCE [LARGE SCALE GENOMIC DNA]</scope>
    <source>
        <strain evidence="1 2">SB22</strain>
    </source>
</reference>
<comment type="caution">
    <text evidence="1">The sequence shown here is derived from an EMBL/GenBank/DDBJ whole genome shotgun (WGS) entry which is preliminary data.</text>
</comment>
<dbReference type="EMBL" id="AVFL01000021">
    <property type="protein sequence ID" value="EWY38077.1"/>
    <property type="molecule type" value="Genomic_DNA"/>
</dbReference>
<protein>
    <submittedName>
        <fullName evidence="1">Uncharacterized protein</fullName>
    </submittedName>
</protein>
<proteinExistence type="predicted"/>
<dbReference type="Proteomes" id="UP000019486">
    <property type="component" value="Unassembled WGS sequence"/>
</dbReference>
<dbReference type="AlphaFoldDB" id="W9H038"/>